<dbReference type="InterPro" id="IPR036465">
    <property type="entry name" value="vWFA_dom_sf"/>
</dbReference>
<dbReference type="InterPro" id="IPR002035">
    <property type="entry name" value="VWF_A"/>
</dbReference>
<evidence type="ECO:0000256" key="1">
    <source>
        <dbReference type="SAM" id="SignalP"/>
    </source>
</evidence>
<dbReference type="RefSeq" id="XP_013391337.1">
    <property type="nucleotide sequence ID" value="XM_013535883.2"/>
</dbReference>
<dbReference type="Gene3D" id="3.40.50.410">
    <property type="entry name" value="von Willebrand factor, type A domain"/>
    <property type="match status" value="1"/>
</dbReference>
<feature type="signal peptide" evidence="1">
    <location>
        <begin position="1"/>
        <end position="20"/>
    </location>
</feature>
<name>A0A1S3HDY5_LINAN</name>
<gene>
    <name evidence="4" type="primary">LOC106159571</name>
</gene>
<dbReference type="Proteomes" id="UP000085678">
    <property type="component" value="Unplaced"/>
</dbReference>
<dbReference type="PROSITE" id="PS50234">
    <property type="entry name" value="VWFA"/>
    <property type="match status" value="1"/>
</dbReference>
<dbReference type="InParanoid" id="A0A1S3HDY5"/>
<evidence type="ECO:0000313" key="3">
    <source>
        <dbReference type="Proteomes" id="UP000085678"/>
    </source>
</evidence>
<dbReference type="OrthoDB" id="6127264at2759"/>
<reference evidence="4" key="1">
    <citation type="submission" date="2025-08" db="UniProtKB">
        <authorList>
            <consortium name="RefSeq"/>
        </authorList>
    </citation>
    <scope>IDENTIFICATION</scope>
    <source>
        <tissue evidence="4">Gonads</tissue>
    </source>
</reference>
<dbReference type="PANTHER" id="PTHR24020:SF20">
    <property type="entry name" value="PH DOMAIN-CONTAINING PROTEIN"/>
    <property type="match status" value="1"/>
</dbReference>
<keyword evidence="1" id="KW-0732">Signal</keyword>
<dbReference type="Pfam" id="PF00092">
    <property type="entry name" value="VWA"/>
    <property type="match status" value="1"/>
</dbReference>
<sequence>MERLYVLILTAALLLAEGYAQIDLIQNVGAALQAARLANTLTKVLSPCSVRDAACKVTNVDVVLALDASGSIDDAEFTSAKDASKIIVETIDISHPILPGGTRVGALKFTRGVVREFELNEHTSLASVKTNIDSIQNGNGLTNIQLALETSQLMIEKDFVEENNELIWLLTDGQSTVGNPIPRATNIKKLGWTICVVAIGNNVNDAEINAIASPDCVFKFGDFAQYVKVATLALNRIQASRAA</sequence>
<protein>
    <submittedName>
        <fullName evidence="4">Uncharacterized protein LOC106159571</fullName>
    </submittedName>
</protein>
<dbReference type="InterPro" id="IPR050525">
    <property type="entry name" value="ECM_Assembly_Org"/>
</dbReference>
<accession>A0A1S3HDY5</accession>
<keyword evidence="3" id="KW-1185">Reference proteome</keyword>
<feature type="chain" id="PRO_5030033796" evidence="1">
    <location>
        <begin position="21"/>
        <end position="243"/>
    </location>
</feature>
<proteinExistence type="predicted"/>
<dbReference type="PANTHER" id="PTHR24020">
    <property type="entry name" value="COLLAGEN ALPHA"/>
    <property type="match status" value="1"/>
</dbReference>
<dbReference type="CDD" id="cd01450">
    <property type="entry name" value="vWFA_subfamily_ECM"/>
    <property type="match status" value="1"/>
</dbReference>
<dbReference type="SMART" id="SM00327">
    <property type="entry name" value="VWA"/>
    <property type="match status" value="1"/>
</dbReference>
<organism evidence="3 4">
    <name type="scientific">Lingula anatina</name>
    <name type="common">Brachiopod</name>
    <name type="synonym">Lingula unguis</name>
    <dbReference type="NCBI Taxonomy" id="7574"/>
    <lineage>
        <taxon>Eukaryota</taxon>
        <taxon>Metazoa</taxon>
        <taxon>Spiralia</taxon>
        <taxon>Lophotrochozoa</taxon>
        <taxon>Brachiopoda</taxon>
        <taxon>Linguliformea</taxon>
        <taxon>Lingulata</taxon>
        <taxon>Lingulida</taxon>
        <taxon>Linguloidea</taxon>
        <taxon>Lingulidae</taxon>
        <taxon>Lingula</taxon>
    </lineage>
</organism>
<dbReference type="STRING" id="7574.A0A1S3HDY5"/>
<dbReference type="SUPFAM" id="SSF53300">
    <property type="entry name" value="vWA-like"/>
    <property type="match status" value="1"/>
</dbReference>
<evidence type="ECO:0000259" key="2">
    <source>
        <dbReference type="PROSITE" id="PS50234"/>
    </source>
</evidence>
<feature type="domain" description="VWFA" evidence="2">
    <location>
        <begin position="61"/>
        <end position="237"/>
    </location>
</feature>
<dbReference type="KEGG" id="lak:106159571"/>
<evidence type="ECO:0000313" key="4">
    <source>
        <dbReference type="RefSeq" id="XP_013391337.1"/>
    </source>
</evidence>
<dbReference type="AlphaFoldDB" id="A0A1S3HDY5"/>
<dbReference type="GeneID" id="106159571"/>
<dbReference type="PRINTS" id="PR00453">
    <property type="entry name" value="VWFADOMAIN"/>
</dbReference>